<protein>
    <submittedName>
        <fullName evidence="1">Uncharacterized protein</fullName>
    </submittedName>
</protein>
<comment type="caution">
    <text evidence="1">The sequence shown here is derived from an EMBL/GenBank/DDBJ whole genome shotgun (WGS) entry which is preliminary data.</text>
</comment>
<reference evidence="2" key="1">
    <citation type="journal article" date="2019" name="Int. J. Syst. Evol. Microbiol.">
        <title>The Global Catalogue of Microorganisms (GCM) 10K type strain sequencing project: providing services to taxonomists for standard genome sequencing and annotation.</title>
        <authorList>
            <consortium name="The Broad Institute Genomics Platform"/>
            <consortium name="The Broad Institute Genome Sequencing Center for Infectious Disease"/>
            <person name="Wu L."/>
            <person name="Ma J."/>
        </authorList>
    </citation>
    <scope>NUCLEOTIDE SEQUENCE [LARGE SCALE GENOMIC DNA]</scope>
    <source>
        <strain evidence="2">JCM 18077</strain>
    </source>
</reference>
<proteinExistence type="predicted"/>
<dbReference type="EMBL" id="BAABIE010000001">
    <property type="protein sequence ID" value="GAA4738708.1"/>
    <property type="molecule type" value="Genomic_DNA"/>
</dbReference>
<evidence type="ECO:0000313" key="1">
    <source>
        <dbReference type="EMBL" id="GAA4738708.1"/>
    </source>
</evidence>
<keyword evidence="2" id="KW-1185">Reference proteome</keyword>
<dbReference type="Proteomes" id="UP001500822">
    <property type="component" value="Unassembled WGS sequence"/>
</dbReference>
<gene>
    <name evidence="1" type="ORF">GCM10023217_02850</name>
</gene>
<sequence>MLVDPPRSSRIRLFGAVCIRHTVSVTEVEVTGRSEGALAQLPLVSMARAATEVVLAVPRAAVSTVVGLPRAVLRAALDEVFAYLGEADLTGVLLSAVDFDRVLGALDLQALVSRLDLNELLAGVDLNPLLATIDLNPLVAGLDLEAVIARIDIDAIVARVDIDAILQRTDIASVAANVVDEIDLNSIVRGASATVSTEMIADVRGGSERADDRVEVFVNRMLRRKGTERSDAADDEDSTP</sequence>
<organism evidence="1 2">
    <name type="scientific">Gordonia alkaliphila</name>
    <dbReference type="NCBI Taxonomy" id="1053547"/>
    <lineage>
        <taxon>Bacteria</taxon>
        <taxon>Bacillati</taxon>
        <taxon>Actinomycetota</taxon>
        <taxon>Actinomycetes</taxon>
        <taxon>Mycobacteriales</taxon>
        <taxon>Gordoniaceae</taxon>
        <taxon>Gordonia</taxon>
    </lineage>
</organism>
<name>A0ABP8YSY5_9ACTN</name>
<evidence type="ECO:0000313" key="2">
    <source>
        <dbReference type="Proteomes" id="UP001500822"/>
    </source>
</evidence>
<accession>A0ABP8YSY5</accession>